<reference evidence="8 9" key="2">
    <citation type="journal article" date="2017" name="Front. Microbiol.">
        <title>Genomics Reveals a Unique Clone of Burkholderia cenocepacia Harboring an Actively Excising Novel Genomic Island.</title>
        <authorList>
            <person name="Patil P.P."/>
            <person name="Mali S."/>
            <person name="Midha S."/>
            <person name="Gautam V."/>
            <person name="Dash L."/>
            <person name="Kumar S."/>
            <person name="Shastri J."/>
            <person name="Singhal L."/>
            <person name="Patil P.B."/>
        </authorList>
    </citation>
    <scope>NUCLEOTIDE SEQUENCE [LARGE SCALE GENOMIC DNA]</scope>
    <source>
        <strain evidence="8 9">BC-19</strain>
    </source>
</reference>
<dbReference type="InterPro" id="IPR051907">
    <property type="entry name" value="DoxX-like_oxidoreductase"/>
</dbReference>
<keyword evidence="6 7" id="KW-0472">Membrane</keyword>
<evidence type="ECO:0000256" key="6">
    <source>
        <dbReference type="ARBA" id="ARBA00023136"/>
    </source>
</evidence>
<dbReference type="RefSeq" id="WP_080323979.1">
    <property type="nucleotide sequence ID" value="NZ_JAIMII010000035.1"/>
</dbReference>
<organism evidence="8 9">
    <name type="scientific">Burkholderia cenocepacia</name>
    <dbReference type="NCBI Taxonomy" id="95486"/>
    <lineage>
        <taxon>Bacteria</taxon>
        <taxon>Pseudomonadati</taxon>
        <taxon>Pseudomonadota</taxon>
        <taxon>Betaproteobacteria</taxon>
        <taxon>Burkholderiales</taxon>
        <taxon>Burkholderiaceae</taxon>
        <taxon>Burkholderia</taxon>
        <taxon>Burkholderia cepacia complex</taxon>
    </lineage>
</organism>
<feature type="transmembrane region" description="Helical" evidence="7">
    <location>
        <begin position="7"/>
        <end position="28"/>
    </location>
</feature>
<evidence type="ECO:0000256" key="1">
    <source>
        <dbReference type="ARBA" id="ARBA00004651"/>
    </source>
</evidence>
<evidence type="ECO:0000256" key="3">
    <source>
        <dbReference type="ARBA" id="ARBA00022475"/>
    </source>
</evidence>
<proteinExistence type="inferred from homology"/>
<evidence type="ECO:0000256" key="2">
    <source>
        <dbReference type="ARBA" id="ARBA00006679"/>
    </source>
</evidence>
<dbReference type="PANTHER" id="PTHR33452:SF1">
    <property type="entry name" value="INNER MEMBRANE PROTEIN YPHA-RELATED"/>
    <property type="match status" value="1"/>
</dbReference>
<dbReference type="Proteomes" id="UP000191686">
    <property type="component" value="Unassembled WGS sequence"/>
</dbReference>
<keyword evidence="3" id="KW-1003">Cell membrane</keyword>
<gene>
    <name evidence="8" type="ORF">UE95_022260</name>
</gene>
<comment type="similarity">
    <text evidence="2">Belongs to the DoxX family.</text>
</comment>
<evidence type="ECO:0000256" key="4">
    <source>
        <dbReference type="ARBA" id="ARBA00022692"/>
    </source>
</evidence>
<feature type="transmembrane region" description="Helical" evidence="7">
    <location>
        <begin position="73"/>
        <end position="89"/>
    </location>
</feature>
<dbReference type="EMBL" id="JYMX02000018">
    <property type="protein sequence ID" value="MCW3714021.1"/>
    <property type="molecule type" value="Genomic_DNA"/>
</dbReference>
<evidence type="ECO:0000256" key="7">
    <source>
        <dbReference type="SAM" id="Phobius"/>
    </source>
</evidence>
<keyword evidence="5 7" id="KW-1133">Transmembrane helix</keyword>
<reference evidence="8 9" key="1">
    <citation type="journal article" date="2017" name="Front. Microbiol.">
        <title>Genomics reveals a unique clone of Burkholderia cenocepacia harbouring an actively excising novel genomic island.</title>
        <authorList>
            <person name="Patil P."/>
            <person name="Mali S."/>
            <person name="Midha S."/>
            <person name="Gautam V."/>
            <person name="Dash L."/>
            <person name="Kumar S."/>
            <person name="Shastri J."/>
            <person name="Singhal L."/>
            <person name="Patil P.B."/>
        </authorList>
    </citation>
    <scope>NUCLEOTIDE SEQUENCE [LARGE SCALE GENOMIC DNA]</scope>
    <source>
        <strain evidence="8 9">BC-19</strain>
    </source>
</reference>
<dbReference type="AlphaFoldDB" id="A0ABD4UHR6"/>
<comment type="subcellular location">
    <subcellularLocation>
        <location evidence="1">Cell membrane</location>
        <topology evidence="1">Multi-pass membrane protein</topology>
    </subcellularLocation>
</comment>
<dbReference type="InterPro" id="IPR032808">
    <property type="entry name" value="DoxX"/>
</dbReference>
<protein>
    <submittedName>
        <fullName evidence="8">DoxX family protein</fullName>
    </submittedName>
</protein>
<keyword evidence="4 7" id="KW-0812">Transmembrane</keyword>
<evidence type="ECO:0000313" key="8">
    <source>
        <dbReference type="EMBL" id="MCW3714021.1"/>
    </source>
</evidence>
<feature type="transmembrane region" description="Helical" evidence="7">
    <location>
        <begin position="101"/>
        <end position="124"/>
    </location>
</feature>
<dbReference type="Pfam" id="PF07681">
    <property type="entry name" value="DoxX"/>
    <property type="match status" value="1"/>
</dbReference>
<evidence type="ECO:0000256" key="5">
    <source>
        <dbReference type="ARBA" id="ARBA00022989"/>
    </source>
</evidence>
<dbReference type="GO" id="GO:0005886">
    <property type="term" value="C:plasma membrane"/>
    <property type="evidence" value="ECO:0007669"/>
    <property type="project" value="UniProtKB-SubCell"/>
</dbReference>
<evidence type="ECO:0000313" key="9">
    <source>
        <dbReference type="Proteomes" id="UP000191686"/>
    </source>
</evidence>
<sequence>MSASQSSIPLIGRLLIGIPFLIEGILKLGDYSGTIGYITSVGLPLPSVGWAIAVVIEIVFSSLLILGWRLRQVAVVMALFTLSTALVFHNNLSDQGQFINFIKNIMITGGLLQIIAFGGGALSLDARRRQH</sequence>
<feature type="transmembrane region" description="Helical" evidence="7">
    <location>
        <begin position="48"/>
        <end position="66"/>
    </location>
</feature>
<dbReference type="PANTHER" id="PTHR33452">
    <property type="entry name" value="OXIDOREDUCTASE CATD-RELATED"/>
    <property type="match status" value="1"/>
</dbReference>
<accession>A0ABD4UHR6</accession>
<name>A0ABD4UHR6_9BURK</name>
<comment type="caution">
    <text evidence="8">The sequence shown here is derived from an EMBL/GenBank/DDBJ whole genome shotgun (WGS) entry which is preliminary data.</text>
</comment>